<evidence type="ECO:0000259" key="1">
    <source>
        <dbReference type="Pfam" id="PF05076"/>
    </source>
</evidence>
<reference evidence="2" key="1">
    <citation type="submission" date="2023-03" db="EMBL/GenBank/DDBJ databases">
        <title>MT1 and MT2 Draft Genomes of Novel Species.</title>
        <authorList>
            <person name="Venkateswaran K."/>
        </authorList>
    </citation>
    <scope>NUCLEOTIDE SEQUENCE</scope>
    <source>
        <strain evidence="2">F6_8S_P_1A</strain>
    </source>
</reference>
<dbReference type="Pfam" id="PF05076">
    <property type="entry name" value="SUFU"/>
    <property type="match status" value="1"/>
</dbReference>
<keyword evidence="3" id="KW-1185">Reference proteome</keyword>
<evidence type="ECO:0000313" key="2">
    <source>
        <dbReference type="EMBL" id="MDN4596819.1"/>
    </source>
</evidence>
<feature type="domain" description="Suppressor of fused-like" evidence="1">
    <location>
        <begin position="31"/>
        <end position="182"/>
    </location>
</feature>
<dbReference type="RefSeq" id="WP_301217202.1">
    <property type="nucleotide sequence ID" value="NZ_JAROCB010000002.1"/>
</dbReference>
<dbReference type="InterPro" id="IPR020941">
    <property type="entry name" value="SUFU-like_domain"/>
</dbReference>
<sequence>MKELDRHLRAHLGCLEGVRTFSGVPEGVEVEFDLLTFEPDEGGFSPVVTRGLSSHVLAMATERSTRIELMMLVPAALSELAESRICDVALDVVGSHRAPGRSQVLRRRGRVFPDSDMNALMSVAPVYQDSDFFILDGPAGRVLFPWLMPITQAEADFVLRSGIDAFEAILEESDLDMRDPYRGSLL</sequence>
<dbReference type="EMBL" id="JAROCB010000002">
    <property type="protein sequence ID" value="MDN4596819.1"/>
    <property type="molecule type" value="Genomic_DNA"/>
</dbReference>
<evidence type="ECO:0000313" key="3">
    <source>
        <dbReference type="Proteomes" id="UP001174210"/>
    </source>
</evidence>
<dbReference type="Proteomes" id="UP001174210">
    <property type="component" value="Unassembled WGS sequence"/>
</dbReference>
<gene>
    <name evidence="2" type="ORF">P5G59_06690</name>
</gene>
<proteinExistence type="predicted"/>
<name>A0ABT8IXR2_9MICO</name>
<protein>
    <submittedName>
        <fullName evidence="2">Suppressor of fused domain protein</fullName>
    </submittedName>
</protein>
<accession>A0ABT8IXR2</accession>
<comment type="caution">
    <text evidence="2">The sequence shown here is derived from an EMBL/GenBank/DDBJ whole genome shotgun (WGS) entry which is preliminary data.</text>
</comment>
<organism evidence="2 3">
    <name type="scientific">Leifsonia virtsii</name>
    <dbReference type="NCBI Taxonomy" id="3035915"/>
    <lineage>
        <taxon>Bacteria</taxon>
        <taxon>Bacillati</taxon>
        <taxon>Actinomycetota</taxon>
        <taxon>Actinomycetes</taxon>
        <taxon>Micrococcales</taxon>
        <taxon>Microbacteriaceae</taxon>
        <taxon>Leifsonia</taxon>
    </lineage>
</organism>